<dbReference type="InterPro" id="IPR000212">
    <property type="entry name" value="DNA_helicase_UvrD/REP"/>
</dbReference>
<dbReference type="InterPro" id="IPR014017">
    <property type="entry name" value="DNA_helicase_UvrD-like_C"/>
</dbReference>
<keyword evidence="1 9" id="KW-0547">Nucleotide-binding</keyword>
<organism evidence="13 14">
    <name type="scientific">Sulfobacillus harzensis</name>
    <dbReference type="NCBI Taxonomy" id="2729629"/>
    <lineage>
        <taxon>Bacteria</taxon>
        <taxon>Bacillati</taxon>
        <taxon>Bacillota</taxon>
        <taxon>Clostridia</taxon>
        <taxon>Eubacteriales</taxon>
        <taxon>Clostridiales Family XVII. Incertae Sedis</taxon>
        <taxon>Sulfobacillus</taxon>
    </lineage>
</organism>
<evidence type="ECO:0000259" key="12">
    <source>
        <dbReference type="PROSITE" id="PS51217"/>
    </source>
</evidence>
<dbReference type="PROSITE" id="PS51217">
    <property type="entry name" value="UVRD_HELICASE_CTER"/>
    <property type="match status" value="1"/>
</dbReference>
<evidence type="ECO:0000256" key="8">
    <source>
        <dbReference type="ARBA" id="ARBA00048988"/>
    </source>
</evidence>
<dbReference type="InterPro" id="IPR027417">
    <property type="entry name" value="P-loop_NTPase"/>
</dbReference>
<proteinExistence type="predicted"/>
<evidence type="ECO:0000313" key="14">
    <source>
        <dbReference type="Proteomes" id="UP000533476"/>
    </source>
</evidence>
<evidence type="ECO:0000256" key="9">
    <source>
        <dbReference type="PROSITE-ProRule" id="PRU00560"/>
    </source>
</evidence>
<evidence type="ECO:0000313" key="13">
    <source>
        <dbReference type="EMBL" id="NMP21476.1"/>
    </source>
</evidence>
<dbReference type="Gene3D" id="3.40.50.300">
    <property type="entry name" value="P-loop containing nucleotide triphosphate hydrolases"/>
    <property type="match status" value="4"/>
</dbReference>
<evidence type="ECO:0000256" key="3">
    <source>
        <dbReference type="ARBA" id="ARBA00022806"/>
    </source>
</evidence>
<evidence type="ECO:0000256" key="10">
    <source>
        <dbReference type="SAM" id="Coils"/>
    </source>
</evidence>
<dbReference type="SUPFAM" id="SSF52540">
    <property type="entry name" value="P-loop containing nucleoside triphosphate hydrolases"/>
    <property type="match status" value="1"/>
</dbReference>
<dbReference type="GO" id="GO:0009338">
    <property type="term" value="C:exodeoxyribonuclease V complex"/>
    <property type="evidence" value="ECO:0007669"/>
    <property type="project" value="TreeGrafter"/>
</dbReference>
<comment type="catalytic activity">
    <reaction evidence="8">
        <text>ATP + H2O = ADP + phosphate + H(+)</text>
        <dbReference type="Rhea" id="RHEA:13065"/>
        <dbReference type="ChEBI" id="CHEBI:15377"/>
        <dbReference type="ChEBI" id="CHEBI:15378"/>
        <dbReference type="ChEBI" id="CHEBI:30616"/>
        <dbReference type="ChEBI" id="CHEBI:43474"/>
        <dbReference type="ChEBI" id="CHEBI:456216"/>
        <dbReference type="EC" id="5.6.2.4"/>
    </reaction>
</comment>
<dbReference type="GO" id="GO:0043138">
    <property type="term" value="F:3'-5' DNA helicase activity"/>
    <property type="evidence" value="ECO:0007669"/>
    <property type="project" value="UniProtKB-EC"/>
</dbReference>
<dbReference type="GO" id="GO:0005524">
    <property type="term" value="F:ATP binding"/>
    <property type="evidence" value="ECO:0007669"/>
    <property type="project" value="UniProtKB-UniRule"/>
</dbReference>
<dbReference type="GO" id="GO:0005829">
    <property type="term" value="C:cytosol"/>
    <property type="evidence" value="ECO:0007669"/>
    <property type="project" value="TreeGrafter"/>
</dbReference>
<evidence type="ECO:0000256" key="7">
    <source>
        <dbReference type="ARBA" id="ARBA00034808"/>
    </source>
</evidence>
<evidence type="ECO:0000256" key="4">
    <source>
        <dbReference type="ARBA" id="ARBA00022840"/>
    </source>
</evidence>
<dbReference type="EC" id="5.6.2.4" evidence="7"/>
<dbReference type="Proteomes" id="UP000533476">
    <property type="component" value="Unassembled WGS sequence"/>
</dbReference>
<keyword evidence="5" id="KW-0413">Isomerase</keyword>
<dbReference type="PANTHER" id="PTHR11070:SF23">
    <property type="entry name" value="RECBCD ENZYME SUBUNIT RECB"/>
    <property type="match status" value="1"/>
</dbReference>
<evidence type="ECO:0000256" key="2">
    <source>
        <dbReference type="ARBA" id="ARBA00022801"/>
    </source>
</evidence>
<feature type="domain" description="UvrD-like helicase ATP-binding" evidence="11">
    <location>
        <begin position="4"/>
        <end position="421"/>
    </location>
</feature>
<dbReference type="Pfam" id="PF13361">
    <property type="entry name" value="UvrD_C"/>
    <property type="match status" value="1"/>
</dbReference>
<comment type="catalytic activity">
    <reaction evidence="6">
        <text>Couples ATP hydrolysis with the unwinding of duplex DNA by translocating in the 3'-5' direction.</text>
        <dbReference type="EC" id="5.6.2.4"/>
    </reaction>
</comment>
<sequence length="809" mass="93307">MNMETIDRQERAAAVEATFNVLVEAGAGTGKTSLLINRVMHAIDRHVPLSRMLLITFMEKAADEMRSRLQARLLALGEGADHQDAVERAVESAAITTIHGFCYRILQEFGPDYGIPIGFQVLDEVEAARLWEETFQEWVQDSQFSPKVLDLLHAGITYPQLKSWARRISHWREVPVVEGEFPELASFVRRFAAEARAFYTRALEDAAPDDAGRGQILAIAREFDWLEQVDRREWPRMLALWTRGLGPKGNQKNWAHPEWLKEQKQWLKELKEALGLLRQQMADAYLKMWLDLVGSQFMPLWRRARFEKLALTYDDLLIEAERITREPKVQAALSRRFSLVMVDEFQDTDPLQAAIVRRLVTPPGSTALSPHDQGRLFLVGDPKQSIYRFRGADVETYAAMRQELSTTGGRIIPIWQNFRSNAAILAFVNRWFSDRWPSQPDLERPYVPPFQPLAETFPDDGRERVRVIQWPQARNARDTRRMEALDIAERVAMAVAEGWPVRTKDGQRPLTFRDIALVVPQRTEIDIYRQALRERGIPVSTQSGRSFFQQDEVRGMAHLFRALEMPQDSLAVVGWLLSPWVAMSHEELLQHRRLGGSWDYRETRVGSPEVREWMARLNAWHREFWRVDAEDVIIRALHASPLVTVLREREDKAALANLDKLRSLARDLGDRWTIFEFTQWLYEQVHEGVPFEEAPVAQDDDAVAISTVHQAKGLEWPLVIVANWKPKETYLESGIHYNSRLGRAALKQDPWQSRDWDLLEADHRLREEAEGDRLLYVALTRAKDYLWFYAAFLDPIGEGEKGVSIGDPS</sequence>
<feature type="binding site" evidence="9">
    <location>
        <begin position="25"/>
        <end position="32"/>
    </location>
    <ligand>
        <name>ATP</name>
        <dbReference type="ChEBI" id="CHEBI:30616"/>
    </ligand>
</feature>
<dbReference type="GO" id="GO:0000725">
    <property type="term" value="P:recombinational repair"/>
    <property type="evidence" value="ECO:0007669"/>
    <property type="project" value="TreeGrafter"/>
</dbReference>
<dbReference type="PROSITE" id="PS51198">
    <property type="entry name" value="UVRD_HELICASE_ATP_BIND"/>
    <property type="match status" value="1"/>
</dbReference>
<keyword evidence="4 9" id="KW-0067">ATP-binding</keyword>
<dbReference type="EMBL" id="JABBVZ010000008">
    <property type="protein sequence ID" value="NMP21476.1"/>
    <property type="molecule type" value="Genomic_DNA"/>
</dbReference>
<feature type="coiled-coil region" evidence="10">
    <location>
        <begin position="260"/>
        <end position="287"/>
    </location>
</feature>
<dbReference type="PANTHER" id="PTHR11070">
    <property type="entry name" value="UVRD / RECB / PCRA DNA HELICASE FAMILY MEMBER"/>
    <property type="match status" value="1"/>
</dbReference>
<evidence type="ECO:0000259" key="11">
    <source>
        <dbReference type="PROSITE" id="PS51198"/>
    </source>
</evidence>
<keyword evidence="3 9" id="KW-0347">Helicase</keyword>
<dbReference type="GO" id="GO:0003677">
    <property type="term" value="F:DNA binding"/>
    <property type="evidence" value="ECO:0007669"/>
    <property type="project" value="InterPro"/>
</dbReference>
<dbReference type="InterPro" id="IPR014016">
    <property type="entry name" value="UvrD-like_ATP-bd"/>
</dbReference>
<keyword evidence="10" id="KW-0175">Coiled coil</keyword>
<name>A0A7Y0L2E6_9FIRM</name>
<evidence type="ECO:0000256" key="6">
    <source>
        <dbReference type="ARBA" id="ARBA00034617"/>
    </source>
</evidence>
<dbReference type="Pfam" id="PF00580">
    <property type="entry name" value="UvrD-helicase"/>
    <property type="match status" value="1"/>
</dbReference>
<dbReference type="GO" id="GO:0016787">
    <property type="term" value="F:hydrolase activity"/>
    <property type="evidence" value="ECO:0007669"/>
    <property type="project" value="UniProtKB-UniRule"/>
</dbReference>
<reference evidence="13 14" key="1">
    <citation type="submission" date="2020-04" db="EMBL/GenBank/DDBJ databases">
        <authorList>
            <person name="Zhang R."/>
            <person name="Schippers A."/>
        </authorList>
    </citation>
    <scope>NUCLEOTIDE SEQUENCE [LARGE SCALE GENOMIC DNA]</scope>
    <source>
        <strain evidence="13 14">DSM 109850</strain>
    </source>
</reference>
<keyword evidence="2 9" id="KW-0378">Hydrolase</keyword>
<feature type="domain" description="UvrD-like helicase C-terminal" evidence="12">
    <location>
        <begin position="448"/>
        <end position="713"/>
    </location>
</feature>
<gene>
    <name evidence="13" type="ORF">HIJ39_03770</name>
</gene>
<dbReference type="AlphaFoldDB" id="A0A7Y0L2E6"/>
<keyword evidence="14" id="KW-1185">Reference proteome</keyword>
<accession>A0A7Y0L2E6</accession>
<evidence type="ECO:0000256" key="1">
    <source>
        <dbReference type="ARBA" id="ARBA00022741"/>
    </source>
</evidence>
<comment type="caution">
    <text evidence="13">The sequence shown here is derived from an EMBL/GenBank/DDBJ whole genome shotgun (WGS) entry which is preliminary data.</text>
</comment>
<protein>
    <recommendedName>
        <fullName evidence="7">DNA 3'-5' helicase</fullName>
        <ecNumber evidence="7">5.6.2.4</ecNumber>
    </recommendedName>
</protein>
<evidence type="ECO:0000256" key="5">
    <source>
        <dbReference type="ARBA" id="ARBA00023235"/>
    </source>
</evidence>